<evidence type="ECO:0000256" key="1">
    <source>
        <dbReference type="SAM" id="SignalP"/>
    </source>
</evidence>
<protein>
    <submittedName>
        <fullName evidence="3">Rhodanese-like domain-containing protein</fullName>
    </submittedName>
</protein>
<dbReference type="RefSeq" id="WP_377464859.1">
    <property type="nucleotide sequence ID" value="NZ_JBHUOP010000001.1"/>
</dbReference>
<accession>A0ABW5XBE2</accession>
<organism evidence="3 4">
    <name type="scientific">Populibacterium corticicola</name>
    <dbReference type="NCBI Taxonomy" id="1812826"/>
    <lineage>
        <taxon>Bacteria</taxon>
        <taxon>Bacillati</taxon>
        <taxon>Actinomycetota</taxon>
        <taxon>Actinomycetes</taxon>
        <taxon>Micrococcales</taxon>
        <taxon>Jonesiaceae</taxon>
        <taxon>Populibacterium</taxon>
    </lineage>
</organism>
<sequence length="121" mass="12735">MRKATIAALAALTLLAFTGCSNDPTQNVALTEDTIIIDVRTPAEYAEGHLEGATLLDYNAGQLAAELDSLDQNTQYAVYCRSGNRSAQSKQLMEDAGITNVIDLGSVQDAAASTEINIVTG</sequence>
<dbReference type="Pfam" id="PF00581">
    <property type="entry name" value="Rhodanese"/>
    <property type="match status" value="1"/>
</dbReference>
<dbReference type="InterPro" id="IPR001763">
    <property type="entry name" value="Rhodanese-like_dom"/>
</dbReference>
<dbReference type="InterPro" id="IPR036873">
    <property type="entry name" value="Rhodanese-like_dom_sf"/>
</dbReference>
<dbReference type="SUPFAM" id="SSF52821">
    <property type="entry name" value="Rhodanese/Cell cycle control phosphatase"/>
    <property type="match status" value="1"/>
</dbReference>
<dbReference type="SMART" id="SM00450">
    <property type="entry name" value="RHOD"/>
    <property type="match status" value="1"/>
</dbReference>
<name>A0ABW5XBE2_9MICO</name>
<dbReference type="PANTHER" id="PTHR43031:SF16">
    <property type="entry name" value="OXIDOREDUCTASE"/>
    <property type="match status" value="1"/>
</dbReference>
<dbReference type="Gene3D" id="3.40.250.10">
    <property type="entry name" value="Rhodanese-like domain"/>
    <property type="match status" value="1"/>
</dbReference>
<evidence type="ECO:0000313" key="4">
    <source>
        <dbReference type="Proteomes" id="UP001597391"/>
    </source>
</evidence>
<dbReference type="EMBL" id="JBHUOP010000001">
    <property type="protein sequence ID" value="MFD2839392.1"/>
    <property type="molecule type" value="Genomic_DNA"/>
</dbReference>
<dbReference type="PROSITE" id="PS51257">
    <property type="entry name" value="PROKAR_LIPOPROTEIN"/>
    <property type="match status" value="1"/>
</dbReference>
<dbReference type="PANTHER" id="PTHR43031">
    <property type="entry name" value="FAD-DEPENDENT OXIDOREDUCTASE"/>
    <property type="match status" value="1"/>
</dbReference>
<keyword evidence="1" id="KW-0732">Signal</keyword>
<dbReference type="PROSITE" id="PS50206">
    <property type="entry name" value="RHODANESE_3"/>
    <property type="match status" value="1"/>
</dbReference>
<evidence type="ECO:0000313" key="3">
    <source>
        <dbReference type="EMBL" id="MFD2839392.1"/>
    </source>
</evidence>
<dbReference type="InterPro" id="IPR050229">
    <property type="entry name" value="GlpE_sulfurtransferase"/>
</dbReference>
<dbReference type="Proteomes" id="UP001597391">
    <property type="component" value="Unassembled WGS sequence"/>
</dbReference>
<feature type="domain" description="Rhodanese" evidence="2">
    <location>
        <begin position="30"/>
        <end position="116"/>
    </location>
</feature>
<reference evidence="4" key="1">
    <citation type="journal article" date="2019" name="Int. J. Syst. Evol. Microbiol.">
        <title>The Global Catalogue of Microorganisms (GCM) 10K type strain sequencing project: providing services to taxonomists for standard genome sequencing and annotation.</title>
        <authorList>
            <consortium name="The Broad Institute Genomics Platform"/>
            <consortium name="The Broad Institute Genome Sequencing Center for Infectious Disease"/>
            <person name="Wu L."/>
            <person name="Ma J."/>
        </authorList>
    </citation>
    <scope>NUCLEOTIDE SEQUENCE [LARGE SCALE GENOMIC DNA]</scope>
    <source>
        <strain evidence="4">KCTC 33576</strain>
    </source>
</reference>
<proteinExistence type="predicted"/>
<dbReference type="CDD" id="cd00158">
    <property type="entry name" value="RHOD"/>
    <property type="match status" value="1"/>
</dbReference>
<comment type="caution">
    <text evidence="3">The sequence shown here is derived from an EMBL/GenBank/DDBJ whole genome shotgun (WGS) entry which is preliminary data.</text>
</comment>
<feature type="chain" id="PRO_5046637339" evidence="1">
    <location>
        <begin position="23"/>
        <end position="121"/>
    </location>
</feature>
<gene>
    <name evidence="3" type="ORF">ACFSYH_02240</name>
</gene>
<keyword evidence="4" id="KW-1185">Reference proteome</keyword>
<evidence type="ECO:0000259" key="2">
    <source>
        <dbReference type="PROSITE" id="PS50206"/>
    </source>
</evidence>
<feature type="signal peptide" evidence="1">
    <location>
        <begin position="1"/>
        <end position="22"/>
    </location>
</feature>